<proteinExistence type="predicted"/>
<dbReference type="EMBL" id="CP073041">
    <property type="protein sequence ID" value="UXE62631.1"/>
    <property type="molecule type" value="Genomic_DNA"/>
</dbReference>
<dbReference type="KEGG" id="wna:KA717_07765"/>
<accession>A0A977L109</accession>
<dbReference type="Proteomes" id="UP001065613">
    <property type="component" value="Chromosome"/>
</dbReference>
<organism evidence="1">
    <name type="scientific">Woronichinia naegeliana WA131</name>
    <dbReference type="NCBI Taxonomy" id="2824559"/>
    <lineage>
        <taxon>Bacteria</taxon>
        <taxon>Bacillati</taxon>
        <taxon>Cyanobacteriota</taxon>
        <taxon>Cyanophyceae</taxon>
        <taxon>Synechococcales</taxon>
        <taxon>Coelosphaeriaceae</taxon>
        <taxon>Woronichinia</taxon>
    </lineage>
</organism>
<protein>
    <submittedName>
        <fullName evidence="1">Uncharacterized protein</fullName>
    </submittedName>
</protein>
<reference evidence="1" key="1">
    <citation type="submission" date="2021-04" db="EMBL/GenBank/DDBJ databases">
        <title>Genome sequence of Woronichinia naegeliana from Washington state freshwater lake bloom.</title>
        <authorList>
            <person name="Dreher T.W."/>
        </authorList>
    </citation>
    <scope>NUCLEOTIDE SEQUENCE</scope>
    <source>
        <strain evidence="1">WA131</strain>
    </source>
</reference>
<dbReference type="AlphaFoldDB" id="A0A977L109"/>
<evidence type="ECO:0000313" key="1">
    <source>
        <dbReference type="EMBL" id="UXE62631.1"/>
    </source>
</evidence>
<sequence length="273" mass="28356">MLCFNHKQSAQSLVAVLMIGATVLSSVTTVSAKPLFSGKSSNTYNSSTQPYPPNYNNSPRQYSQTGIIIPSGTAIPVSYDDAETITIAKGESLSLNLNVAANIRQADGTILVPAGSEISGQLQATDQGVQYLAQQIVLPNGRSIPINATSRMLVDFQTENEGASAADIIMGTLAGAGTATLIAGTTGDRHINALEVLAGAATGALAGWGLPTAGIVGGGTREVMTIDPSQDLTLTLQSPLSMNGNGSGYSRYGYNSNPAYRSYNSYNSRRVAD</sequence>
<name>A0A977L109_9CYAN</name>
<gene>
    <name evidence="1" type="ORF">KA717_07765</name>
</gene>